<dbReference type="GO" id="GO:0005524">
    <property type="term" value="F:ATP binding"/>
    <property type="evidence" value="ECO:0007669"/>
    <property type="project" value="UniProtKB-KW"/>
</dbReference>
<evidence type="ECO:0000256" key="7">
    <source>
        <dbReference type="ARBA" id="ARBA00022840"/>
    </source>
</evidence>
<evidence type="ECO:0000259" key="10">
    <source>
        <dbReference type="PROSITE" id="PS50893"/>
    </source>
</evidence>
<evidence type="ECO:0000256" key="8">
    <source>
        <dbReference type="ARBA" id="ARBA00022967"/>
    </source>
</evidence>
<keyword evidence="5" id="KW-0677">Repeat</keyword>
<evidence type="ECO:0000256" key="2">
    <source>
        <dbReference type="ARBA" id="ARBA00022448"/>
    </source>
</evidence>
<dbReference type="SUPFAM" id="SSF52540">
    <property type="entry name" value="P-loop containing nucleoside triphosphate hydrolases"/>
    <property type="match status" value="2"/>
</dbReference>
<dbReference type="PANTHER" id="PTHR43790:SF3">
    <property type="entry name" value="D-ALLOSE IMPORT ATP-BINDING PROTEIN ALSA-RELATED"/>
    <property type="match status" value="1"/>
</dbReference>
<dbReference type="Proteomes" id="UP000489190">
    <property type="component" value="Unassembled WGS sequence"/>
</dbReference>
<name>A0A7X2C4Y8_9PSED</name>
<dbReference type="SMART" id="SM00382">
    <property type="entry name" value="AAA"/>
    <property type="match status" value="2"/>
</dbReference>
<evidence type="ECO:0000256" key="1">
    <source>
        <dbReference type="ARBA" id="ARBA00004202"/>
    </source>
</evidence>
<keyword evidence="7 11" id="KW-0067">ATP-binding</keyword>
<dbReference type="EMBL" id="WIWI01000050">
    <property type="protein sequence ID" value="MQT90993.1"/>
    <property type="molecule type" value="Genomic_DNA"/>
</dbReference>
<dbReference type="AlphaFoldDB" id="A0A7X2C4Y8"/>
<accession>A0A7X2C4Y8</accession>
<gene>
    <name evidence="11" type="ORF">GHO39_17890</name>
</gene>
<dbReference type="GO" id="GO:0005886">
    <property type="term" value="C:plasma membrane"/>
    <property type="evidence" value="ECO:0007669"/>
    <property type="project" value="UniProtKB-SubCell"/>
</dbReference>
<organism evidence="11 12">
    <name type="scientific">Pseudomonas helleri</name>
    <dbReference type="NCBI Taxonomy" id="1608996"/>
    <lineage>
        <taxon>Bacteria</taxon>
        <taxon>Pseudomonadati</taxon>
        <taxon>Pseudomonadota</taxon>
        <taxon>Gammaproteobacteria</taxon>
        <taxon>Pseudomonadales</taxon>
        <taxon>Pseudomonadaceae</taxon>
        <taxon>Pseudomonas</taxon>
    </lineage>
</organism>
<evidence type="ECO:0000256" key="4">
    <source>
        <dbReference type="ARBA" id="ARBA00022597"/>
    </source>
</evidence>
<comment type="subcellular location">
    <subcellularLocation>
        <location evidence="1">Cell membrane</location>
        <topology evidence="1">Peripheral membrane protein</topology>
    </subcellularLocation>
</comment>
<dbReference type="CDD" id="cd03215">
    <property type="entry name" value="ABC_Carb_Monos_II"/>
    <property type="match status" value="1"/>
</dbReference>
<keyword evidence="9" id="KW-0472">Membrane</keyword>
<evidence type="ECO:0000256" key="6">
    <source>
        <dbReference type="ARBA" id="ARBA00022741"/>
    </source>
</evidence>
<comment type="caution">
    <text evidence="11">The sequence shown here is derived from an EMBL/GenBank/DDBJ whole genome shotgun (WGS) entry which is preliminary data.</text>
</comment>
<keyword evidence="6" id="KW-0547">Nucleotide-binding</keyword>
<dbReference type="Pfam" id="PF00005">
    <property type="entry name" value="ABC_tran"/>
    <property type="match status" value="2"/>
</dbReference>
<reference evidence="11 12" key="1">
    <citation type="submission" date="2019-10" db="EMBL/GenBank/DDBJ databases">
        <title>Evaluation of single-gene subtyping targets for Pseudomonas.</title>
        <authorList>
            <person name="Reichler S.J."/>
            <person name="Orsi R.H."/>
            <person name="Wiedmann M."/>
            <person name="Martin N.H."/>
            <person name="Murphy S.I."/>
        </authorList>
    </citation>
    <scope>NUCLEOTIDE SEQUENCE [LARGE SCALE GENOMIC DNA]</scope>
    <source>
        <strain evidence="11 12">FSL R10-3254</strain>
    </source>
</reference>
<feature type="domain" description="ABC transporter" evidence="10">
    <location>
        <begin position="18"/>
        <end position="254"/>
    </location>
</feature>
<keyword evidence="8" id="KW-1278">Translocase</keyword>
<evidence type="ECO:0000256" key="3">
    <source>
        <dbReference type="ARBA" id="ARBA00022475"/>
    </source>
</evidence>
<evidence type="ECO:0000313" key="12">
    <source>
        <dbReference type="Proteomes" id="UP000489190"/>
    </source>
</evidence>
<dbReference type="InterPro" id="IPR003439">
    <property type="entry name" value="ABC_transporter-like_ATP-bd"/>
</dbReference>
<dbReference type="PANTHER" id="PTHR43790">
    <property type="entry name" value="CARBOHYDRATE TRANSPORT ATP-BINDING PROTEIN MG119-RELATED"/>
    <property type="match status" value="1"/>
</dbReference>
<protein>
    <submittedName>
        <fullName evidence="11">ATP-binding cassette domain-containing protein</fullName>
    </submittedName>
</protein>
<dbReference type="InterPro" id="IPR050107">
    <property type="entry name" value="ABC_carbohydrate_import_ATPase"/>
</dbReference>
<dbReference type="InterPro" id="IPR003593">
    <property type="entry name" value="AAA+_ATPase"/>
</dbReference>
<dbReference type="PROSITE" id="PS50893">
    <property type="entry name" value="ABC_TRANSPORTER_2"/>
    <property type="match status" value="2"/>
</dbReference>
<sequence length="503" mass="54349">MSPAAFVSSSAGESEPLLEMQGIEKSFSGVSALSGVSFKVRPGEVHALLGENGAGKSTLMKVLAGAHRADAGEIFFSGEVVSTPTPAEMIARGVAVIYQEFAQAEHLTVAENIFMNRMPRKRFDMVDWSEMAKQSVDCMARLGFSIDPFKRIDELSVAQRQMVEIARAVSRNAKLIVLDEPSAVLGDSELAKLFETIRSLQSEGVSFIYISHRLQEIFEIAQHITVLRDGRVVSSQAIEAWDTDSLIRAMVGRPVTDFFPPRNPNLGREVLRVNGLSRTGVLDNISFSLRSGEILGICGLAGAGRSELLRAIVGADGIDGGEVSINGQATKIGSPRQALAHGIGFVPEDRKTEGLFLNQSVAFNILIAKLDKFADLSAEKACVEKLVEQLRVKTASIDLDVGHLSGGNQQKCVIAKQLNAGCTILLVDEPTRGVDVGARREIYDLLVSLTENSGLSILMVSSELPEVIGMCDRLLVMCEGKVTAELNKSEATEEEIMRHACPH</sequence>
<dbReference type="CDD" id="cd03216">
    <property type="entry name" value="ABC_Carb_Monos_I"/>
    <property type="match status" value="1"/>
</dbReference>
<feature type="domain" description="ABC transporter" evidence="10">
    <location>
        <begin position="261"/>
        <end position="500"/>
    </location>
</feature>
<evidence type="ECO:0000256" key="9">
    <source>
        <dbReference type="ARBA" id="ARBA00023136"/>
    </source>
</evidence>
<keyword evidence="3" id="KW-1003">Cell membrane</keyword>
<evidence type="ECO:0000256" key="5">
    <source>
        <dbReference type="ARBA" id="ARBA00022737"/>
    </source>
</evidence>
<dbReference type="FunFam" id="3.40.50.300:FF:000127">
    <property type="entry name" value="Ribose import ATP-binding protein RbsA"/>
    <property type="match status" value="1"/>
</dbReference>
<dbReference type="Gene3D" id="3.40.50.300">
    <property type="entry name" value="P-loop containing nucleotide triphosphate hydrolases"/>
    <property type="match status" value="2"/>
</dbReference>
<dbReference type="GO" id="GO:0016887">
    <property type="term" value="F:ATP hydrolysis activity"/>
    <property type="evidence" value="ECO:0007669"/>
    <property type="project" value="InterPro"/>
</dbReference>
<evidence type="ECO:0000313" key="11">
    <source>
        <dbReference type="EMBL" id="MQT90993.1"/>
    </source>
</evidence>
<dbReference type="InterPro" id="IPR027417">
    <property type="entry name" value="P-loop_NTPase"/>
</dbReference>
<keyword evidence="4" id="KW-0762">Sugar transport</keyword>
<proteinExistence type="predicted"/>
<keyword evidence="2" id="KW-0813">Transport</keyword>